<dbReference type="Gene3D" id="3.40.50.1820">
    <property type="entry name" value="alpha/beta hydrolase"/>
    <property type="match status" value="1"/>
</dbReference>
<evidence type="ECO:0000313" key="3">
    <source>
        <dbReference type="Proteomes" id="UP000220102"/>
    </source>
</evidence>
<evidence type="ECO:0000259" key="1">
    <source>
        <dbReference type="Pfam" id="PF12146"/>
    </source>
</evidence>
<dbReference type="OrthoDB" id="9785076at2"/>
<dbReference type="EMBL" id="PDEQ01000008">
    <property type="protein sequence ID" value="PEN12235.1"/>
    <property type="molecule type" value="Genomic_DNA"/>
</dbReference>
<evidence type="ECO:0000313" key="2">
    <source>
        <dbReference type="EMBL" id="PEN12235.1"/>
    </source>
</evidence>
<keyword evidence="3" id="KW-1185">Reference proteome</keyword>
<protein>
    <submittedName>
        <fullName evidence="2">Alpha/beta hydrolase</fullName>
    </submittedName>
</protein>
<dbReference type="AlphaFoldDB" id="A0A2A8CVF8"/>
<organism evidence="2 3">
    <name type="scientific">Longibacter salinarum</name>
    <dbReference type="NCBI Taxonomy" id="1850348"/>
    <lineage>
        <taxon>Bacteria</taxon>
        <taxon>Pseudomonadati</taxon>
        <taxon>Rhodothermota</taxon>
        <taxon>Rhodothermia</taxon>
        <taxon>Rhodothermales</taxon>
        <taxon>Salisaetaceae</taxon>
        <taxon>Longibacter</taxon>
    </lineage>
</organism>
<name>A0A2A8CVF8_9BACT</name>
<gene>
    <name evidence="2" type="ORF">CRI94_14440</name>
</gene>
<sequence length="284" mass="30905">MTDASVRTLDIPAIDGFSLAASRFGPEEPATVVVVAAATGVRRKLYRALAEDFAERGVGVVTFDYRGTGGSLPDSLRGFEASMRDWAVRDLGGVVRWAAERYPEARRVVLGHSYGGCAVGMIPNAPQVDAVVVVAAPNAYWGHWPSPQRYGYAALWYAGMPMLSRACGFFPGRALGLGEDLPKDVALQWARWSRRPEYVGEYAGHAAFDRPIFAYSFTDDAFAPKDSVDAMMAEYSSARIDRHHIAPSAVGADRIGHFGFFRPGRVPGLWDQVAAWIAETDTAL</sequence>
<dbReference type="Proteomes" id="UP000220102">
    <property type="component" value="Unassembled WGS sequence"/>
</dbReference>
<dbReference type="Pfam" id="PF12146">
    <property type="entry name" value="Hydrolase_4"/>
    <property type="match status" value="1"/>
</dbReference>
<dbReference type="PIRSF" id="PIRSF037442">
    <property type="entry name" value="UCP037442_abhydr"/>
    <property type="match status" value="1"/>
</dbReference>
<accession>A0A2A8CVF8</accession>
<dbReference type="InterPro" id="IPR022742">
    <property type="entry name" value="Hydrolase_4"/>
</dbReference>
<dbReference type="SUPFAM" id="SSF53474">
    <property type="entry name" value="alpha/beta-Hydrolases"/>
    <property type="match status" value="1"/>
</dbReference>
<dbReference type="InterPro" id="IPR029058">
    <property type="entry name" value="AB_hydrolase_fold"/>
</dbReference>
<comment type="caution">
    <text evidence="2">The sequence shown here is derived from an EMBL/GenBank/DDBJ whole genome shotgun (WGS) entry which is preliminary data.</text>
</comment>
<dbReference type="GO" id="GO:0016787">
    <property type="term" value="F:hydrolase activity"/>
    <property type="evidence" value="ECO:0007669"/>
    <property type="project" value="UniProtKB-KW"/>
</dbReference>
<dbReference type="InterPro" id="IPR017208">
    <property type="entry name" value="UCP037442_abhydr"/>
</dbReference>
<keyword evidence="2" id="KW-0378">Hydrolase</keyword>
<proteinExistence type="predicted"/>
<reference evidence="2 3" key="1">
    <citation type="submission" date="2017-10" db="EMBL/GenBank/DDBJ databases">
        <title>Draft genome of Longibacter Salinarum.</title>
        <authorList>
            <person name="Goh K.M."/>
            <person name="Shamsir M.S."/>
            <person name="Lim S.W."/>
        </authorList>
    </citation>
    <scope>NUCLEOTIDE SEQUENCE [LARGE SCALE GENOMIC DNA]</scope>
    <source>
        <strain evidence="2 3">KCTC 52045</strain>
    </source>
</reference>
<dbReference type="RefSeq" id="WP_098077327.1">
    <property type="nucleotide sequence ID" value="NZ_PDEQ01000008.1"/>
</dbReference>
<feature type="domain" description="Serine aminopeptidase S33" evidence="1">
    <location>
        <begin position="28"/>
        <end position="156"/>
    </location>
</feature>